<feature type="compositionally biased region" description="Low complexity" evidence="1">
    <location>
        <begin position="248"/>
        <end position="276"/>
    </location>
</feature>
<evidence type="ECO:0008006" key="4">
    <source>
        <dbReference type="Google" id="ProtNLM"/>
    </source>
</evidence>
<organism evidence="2 3">
    <name type="scientific">Nocardia rhamnosiphila</name>
    <dbReference type="NCBI Taxonomy" id="426716"/>
    <lineage>
        <taxon>Bacteria</taxon>
        <taxon>Bacillati</taxon>
        <taxon>Actinomycetota</taxon>
        <taxon>Actinomycetes</taxon>
        <taxon>Mycobacteriales</taxon>
        <taxon>Nocardiaceae</taxon>
        <taxon>Nocardia</taxon>
    </lineage>
</organism>
<feature type="compositionally biased region" description="Basic and acidic residues" evidence="1">
    <location>
        <begin position="400"/>
        <end position="423"/>
    </location>
</feature>
<accession>A0ABV2WPI3</accession>
<gene>
    <name evidence="2" type="ORF">ABZ510_13135</name>
</gene>
<evidence type="ECO:0000313" key="3">
    <source>
        <dbReference type="Proteomes" id="UP001550628"/>
    </source>
</evidence>
<feature type="compositionally biased region" description="Low complexity" evidence="1">
    <location>
        <begin position="297"/>
        <end position="341"/>
    </location>
</feature>
<comment type="caution">
    <text evidence="2">The sequence shown here is derived from an EMBL/GenBank/DDBJ whole genome shotgun (WGS) entry which is preliminary data.</text>
</comment>
<feature type="region of interest" description="Disordered" evidence="1">
    <location>
        <begin position="27"/>
        <end position="48"/>
    </location>
</feature>
<dbReference type="InterPro" id="IPR038332">
    <property type="entry name" value="PPE_sf"/>
</dbReference>
<name>A0ABV2WPI3_9NOCA</name>
<proteinExistence type="predicted"/>
<dbReference type="EMBL" id="JBEYBF010000007">
    <property type="protein sequence ID" value="MEU1952802.1"/>
    <property type="molecule type" value="Genomic_DNA"/>
</dbReference>
<keyword evidence="3" id="KW-1185">Reference proteome</keyword>
<feature type="compositionally biased region" description="Low complexity" evidence="1">
    <location>
        <begin position="355"/>
        <end position="398"/>
    </location>
</feature>
<dbReference type="Gene3D" id="1.20.1260.20">
    <property type="entry name" value="PPE superfamily"/>
    <property type="match status" value="1"/>
</dbReference>
<dbReference type="Proteomes" id="UP001550628">
    <property type="component" value="Unassembled WGS sequence"/>
</dbReference>
<sequence length="451" mass="45391">MSDENAPSPLGMFGPALGINPASVEDRLAGQQSQSGAEHFGSQVSHGGHDPAYITSMEHFEGLSHEEIHAKVGEMAPGVMHAFADTYEAVAIALSGGLFGAHLAIQRELSDGLDGQFADAANQAARKFYDQATDVQEVIRSVGLRIKAAAYGAEVVKKSVPPPPTQTPGTTPAITTSVVDPAQIAQTVVGATDPAAAAALDRYKEEQRLVAVEAMNMAYKPTYQPAGDGVPTFVPVQGPGDGPGPSVPGGTSTTGPDGTTTTSATPGGETPGSEAPGENEAEGEGTETAGTEEDSQTTTAGTDGNPTTQQPNTATTGTPTGDPQRTTPSTTTTGSPSVSTGNPAGMPGGTPQAQTPGKTVTGTPGGPNTSTGSPSAASTAAGSSRGMSGMPGMMSSGAGKRGEDDDEHKTPDYLIQDREEELFGPRISALGGVLGADAPAAQPADDRGDRR</sequence>
<feature type="region of interest" description="Disordered" evidence="1">
    <location>
        <begin position="229"/>
        <end position="451"/>
    </location>
</feature>
<evidence type="ECO:0000313" key="2">
    <source>
        <dbReference type="EMBL" id="MEU1952802.1"/>
    </source>
</evidence>
<evidence type="ECO:0000256" key="1">
    <source>
        <dbReference type="SAM" id="MobiDB-lite"/>
    </source>
</evidence>
<dbReference type="RefSeq" id="WP_356957158.1">
    <property type="nucleotide sequence ID" value="NZ_JBEYBD010000008.1"/>
</dbReference>
<reference evidence="2 3" key="1">
    <citation type="submission" date="2024-06" db="EMBL/GenBank/DDBJ databases">
        <title>The Natural Products Discovery Center: Release of the First 8490 Sequenced Strains for Exploring Actinobacteria Biosynthetic Diversity.</title>
        <authorList>
            <person name="Kalkreuter E."/>
            <person name="Kautsar S.A."/>
            <person name="Yang D."/>
            <person name="Bader C.D."/>
            <person name="Teijaro C.N."/>
            <person name="Fluegel L."/>
            <person name="Davis C.M."/>
            <person name="Simpson J.R."/>
            <person name="Lauterbach L."/>
            <person name="Steele A.D."/>
            <person name="Gui C."/>
            <person name="Meng S."/>
            <person name="Li G."/>
            <person name="Viehrig K."/>
            <person name="Ye F."/>
            <person name="Su P."/>
            <person name="Kiefer A.F."/>
            <person name="Nichols A."/>
            <person name="Cepeda A.J."/>
            <person name="Yan W."/>
            <person name="Fan B."/>
            <person name="Jiang Y."/>
            <person name="Adhikari A."/>
            <person name="Zheng C.-J."/>
            <person name="Schuster L."/>
            <person name="Cowan T.M."/>
            <person name="Smanski M.J."/>
            <person name="Chevrette M.G."/>
            <person name="De Carvalho L.P.S."/>
            <person name="Shen B."/>
        </authorList>
    </citation>
    <scope>NUCLEOTIDE SEQUENCE [LARGE SCALE GENOMIC DNA]</scope>
    <source>
        <strain evidence="2 3">NPDC019708</strain>
    </source>
</reference>
<feature type="compositionally biased region" description="Acidic residues" evidence="1">
    <location>
        <begin position="277"/>
        <end position="295"/>
    </location>
</feature>
<protein>
    <recommendedName>
        <fullName evidence="4">ESX-1 secretion-associated protein EspA/EspE-like domain-containing protein</fullName>
    </recommendedName>
</protein>